<name>S7S1S1_GLOTA</name>
<protein>
    <submittedName>
        <fullName evidence="3">NAD P-binding protein</fullName>
    </submittedName>
</protein>
<feature type="non-terminal residue" evidence="3">
    <location>
        <position position="639"/>
    </location>
</feature>
<comment type="similarity">
    <text evidence="1">Belongs to the NAD(P)-dependent epimerase/dehydratase family.</text>
</comment>
<accession>S7S1S1</accession>
<dbReference type="Gene3D" id="3.40.50.720">
    <property type="entry name" value="NAD(P)-binding Rossmann-like Domain"/>
    <property type="match status" value="1"/>
</dbReference>
<dbReference type="InterPro" id="IPR001509">
    <property type="entry name" value="Epimerase_deHydtase"/>
</dbReference>
<dbReference type="SUPFAM" id="SSF51735">
    <property type="entry name" value="NAD(P)-binding Rossmann-fold domains"/>
    <property type="match status" value="1"/>
</dbReference>
<dbReference type="eggNOG" id="KOG1429">
    <property type="taxonomic scope" value="Eukaryota"/>
</dbReference>
<dbReference type="AlphaFoldDB" id="S7S1S1"/>
<dbReference type="OMA" id="WYGGREK"/>
<dbReference type="EMBL" id="KB469297">
    <property type="protein sequence ID" value="EPQ59719.1"/>
    <property type="molecule type" value="Genomic_DNA"/>
</dbReference>
<gene>
    <name evidence="3" type="ORF">GLOTRDRAFT_33820</name>
</gene>
<dbReference type="RefSeq" id="XP_007861721.1">
    <property type="nucleotide sequence ID" value="XM_007863530.1"/>
</dbReference>
<dbReference type="InterPro" id="IPR036291">
    <property type="entry name" value="NAD(P)-bd_dom_sf"/>
</dbReference>
<organism evidence="3 4">
    <name type="scientific">Gloeophyllum trabeum (strain ATCC 11539 / FP-39264 / Madison 617)</name>
    <name type="common">Brown rot fungus</name>
    <dbReference type="NCBI Taxonomy" id="670483"/>
    <lineage>
        <taxon>Eukaryota</taxon>
        <taxon>Fungi</taxon>
        <taxon>Dikarya</taxon>
        <taxon>Basidiomycota</taxon>
        <taxon>Agaricomycotina</taxon>
        <taxon>Agaricomycetes</taxon>
        <taxon>Gloeophyllales</taxon>
        <taxon>Gloeophyllaceae</taxon>
        <taxon>Gloeophyllum</taxon>
    </lineage>
</organism>
<feature type="domain" description="NAD-dependent epimerase/dehydratase" evidence="2">
    <location>
        <begin position="11"/>
        <end position="259"/>
    </location>
</feature>
<proteinExistence type="inferred from homology"/>
<dbReference type="GeneID" id="19305517"/>
<dbReference type="Pfam" id="PF01370">
    <property type="entry name" value="Epimerase"/>
    <property type="match status" value="1"/>
</dbReference>
<dbReference type="Proteomes" id="UP000030669">
    <property type="component" value="Unassembled WGS sequence"/>
</dbReference>
<dbReference type="PANTHER" id="PTHR43000">
    <property type="entry name" value="DTDP-D-GLUCOSE 4,6-DEHYDRATASE-RELATED"/>
    <property type="match status" value="1"/>
</dbReference>
<dbReference type="KEGG" id="gtr:GLOTRDRAFT_33820"/>
<evidence type="ECO:0000256" key="1">
    <source>
        <dbReference type="ARBA" id="ARBA00007637"/>
    </source>
</evidence>
<dbReference type="Gene3D" id="3.90.25.10">
    <property type="entry name" value="UDP-galactose 4-epimerase, domain 1"/>
    <property type="match status" value="1"/>
</dbReference>
<dbReference type="HOGENOM" id="CLU_422770_0_0_1"/>
<keyword evidence="4" id="KW-1185">Reference proteome</keyword>
<dbReference type="OrthoDB" id="331544at2759"/>
<sequence length="639" mass="71834">MQTQAKSAGIILVTGGHGFIGSHVAHRLHNTGFHVRVADIQPSSEFSQAISSDTHIGNLCDPDFCHRIVQGVDTVMHFAATMGGMGTIHANNDFIIYAENHAMTTNLLSAAVQAGVKRFLYASSACVYPESLQGSGNADVSLREEDVWVNLPPKPQGLYGLEKLNTELLLHQFKDRMQVRVARFHNVYGPRGAWRNGREKVPAAFVRKALAGKLLGDLPIDFEIWGDGTQRRSFVYIDDCVDAVCSLLESPCDVPVNIGTERSVTMKELANISLQCVGIAEEHARYLYDRKKPVGVAARNSNNDFVSHQLDWHPKVTLEEGMMRTAEWMECEMLKLVRGLNGAERRALLDGLQRSKVVDLHSSGVTFAILLPVTSRGTSSPENCLGNLRTFARSLLRTTWRDVHSLGGDRYRVKIYLAIDDDDDFLLGTEGENKAASTLRNEGVLDVETLICDFRRGHVCDLWRTLARRAWEDNCDYFALLGDDVVLQDEGWMRDAVFEFKELAKRENVMPGFGCVAFTDTTFPGMPTFPIIHRTHMDIFKGEVIPKIFVNQDGDPYLYQLYRRWGCSLMFSSRISNGTGGRDKARYEKVHAVDWTFDTLDGSTEVLEEWLRKSSPMAERKLTIDVVIPCYRVQLRFLE</sequence>
<evidence type="ECO:0000313" key="4">
    <source>
        <dbReference type="Proteomes" id="UP000030669"/>
    </source>
</evidence>
<reference evidence="3 4" key="1">
    <citation type="journal article" date="2012" name="Science">
        <title>The Paleozoic origin of enzymatic lignin decomposition reconstructed from 31 fungal genomes.</title>
        <authorList>
            <person name="Floudas D."/>
            <person name="Binder M."/>
            <person name="Riley R."/>
            <person name="Barry K."/>
            <person name="Blanchette R.A."/>
            <person name="Henrissat B."/>
            <person name="Martinez A.T."/>
            <person name="Otillar R."/>
            <person name="Spatafora J.W."/>
            <person name="Yadav J.S."/>
            <person name="Aerts A."/>
            <person name="Benoit I."/>
            <person name="Boyd A."/>
            <person name="Carlson A."/>
            <person name="Copeland A."/>
            <person name="Coutinho P.M."/>
            <person name="de Vries R.P."/>
            <person name="Ferreira P."/>
            <person name="Findley K."/>
            <person name="Foster B."/>
            <person name="Gaskell J."/>
            <person name="Glotzer D."/>
            <person name="Gorecki P."/>
            <person name="Heitman J."/>
            <person name="Hesse C."/>
            <person name="Hori C."/>
            <person name="Igarashi K."/>
            <person name="Jurgens J.A."/>
            <person name="Kallen N."/>
            <person name="Kersten P."/>
            <person name="Kohler A."/>
            <person name="Kuees U."/>
            <person name="Kumar T.K.A."/>
            <person name="Kuo A."/>
            <person name="LaButti K."/>
            <person name="Larrondo L.F."/>
            <person name="Lindquist E."/>
            <person name="Ling A."/>
            <person name="Lombard V."/>
            <person name="Lucas S."/>
            <person name="Lundell T."/>
            <person name="Martin R."/>
            <person name="McLaughlin D.J."/>
            <person name="Morgenstern I."/>
            <person name="Morin E."/>
            <person name="Murat C."/>
            <person name="Nagy L.G."/>
            <person name="Nolan M."/>
            <person name="Ohm R.A."/>
            <person name="Patyshakuliyeva A."/>
            <person name="Rokas A."/>
            <person name="Ruiz-Duenas F.J."/>
            <person name="Sabat G."/>
            <person name="Salamov A."/>
            <person name="Samejima M."/>
            <person name="Schmutz J."/>
            <person name="Slot J.C."/>
            <person name="St John F."/>
            <person name="Stenlid J."/>
            <person name="Sun H."/>
            <person name="Sun S."/>
            <person name="Syed K."/>
            <person name="Tsang A."/>
            <person name="Wiebenga A."/>
            <person name="Young D."/>
            <person name="Pisabarro A."/>
            <person name="Eastwood D.C."/>
            <person name="Martin F."/>
            <person name="Cullen D."/>
            <person name="Grigoriev I.V."/>
            <person name="Hibbett D.S."/>
        </authorList>
    </citation>
    <scope>NUCLEOTIDE SEQUENCE [LARGE SCALE GENOMIC DNA]</scope>
    <source>
        <strain evidence="3 4">ATCC 11539</strain>
    </source>
</reference>
<evidence type="ECO:0000313" key="3">
    <source>
        <dbReference type="EMBL" id="EPQ59719.1"/>
    </source>
</evidence>
<evidence type="ECO:0000259" key="2">
    <source>
        <dbReference type="Pfam" id="PF01370"/>
    </source>
</evidence>
<dbReference type="STRING" id="670483.S7S1S1"/>